<dbReference type="Proteomes" id="UP000271683">
    <property type="component" value="Unassembled WGS sequence"/>
</dbReference>
<keyword evidence="1" id="KW-0812">Transmembrane</keyword>
<dbReference type="AlphaFoldDB" id="A0A3N1FTS6"/>
<evidence type="ECO:0000313" key="3">
    <source>
        <dbReference type="Proteomes" id="UP000271683"/>
    </source>
</evidence>
<accession>A0A3N1FTS6</accession>
<keyword evidence="1" id="KW-0472">Membrane</keyword>
<evidence type="ECO:0000313" key="2">
    <source>
        <dbReference type="EMBL" id="ROP21320.1"/>
    </source>
</evidence>
<gene>
    <name evidence="2" type="ORF">EDD30_7723</name>
</gene>
<keyword evidence="1" id="KW-1133">Transmembrane helix</keyword>
<organism evidence="2 3">
    <name type="scientific">Couchioplanes caeruleus</name>
    <dbReference type="NCBI Taxonomy" id="56438"/>
    <lineage>
        <taxon>Bacteria</taxon>
        <taxon>Bacillati</taxon>
        <taxon>Actinomycetota</taxon>
        <taxon>Actinomycetes</taxon>
        <taxon>Micromonosporales</taxon>
        <taxon>Micromonosporaceae</taxon>
        <taxon>Couchioplanes</taxon>
    </lineage>
</organism>
<evidence type="ECO:0000256" key="1">
    <source>
        <dbReference type="SAM" id="Phobius"/>
    </source>
</evidence>
<proteinExistence type="predicted"/>
<protein>
    <submittedName>
        <fullName evidence="2">Uncharacterized protein</fullName>
    </submittedName>
</protein>
<name>A0A3N1FTS6_9ACTN</name>
<feature type="transmembrane region" description="Helical" evidence="1">
    <location>
        <begin position="12"/>
        <end position="31"/>
    </location>
</feature>
<comment type="caution">
    <text evidence="2">The sequence shown here is derived from an EMBL/GenBank/DDBJ whole genome shotgun (WGS) entry which is preliminary data.</text>
</comment>
<reference evidence="2 3" key="1">
    <citation type="submission" date="2018-11" db="EMBL/GenBank/DDBJ databases">
        <title>Sequencing the genomes of 1000 actinobacteria strains.</title>
        <authorList>
            <person name="Klenk H.-P."/>
        </authorList>
    </citation>
    <scope>NUCLEOTIDE SEQUENCE [LARGE SCALE GENOMIC DNA]</scope>
    <source>
        <strain evidence="2 3">DSM 43634</strain>
    </source>
</reference>
<dbReference type="EMBL" id="RJKL01000002">
    <property type="protein sequence ID" value="ROP21320.1"/>
    <property type="molecule type" value="Genomic_DNA"/>
</dbReference>
<sequence>MPRRINWNTVIRVMYAFAANTASAAALITSLNG</sequence>